<dbReference type="OrthoDB" id="9789418at2"/>
<dbReference type="Proteomes" id="UP000184608">
    <property type="component" value="Unassembled WGS sequence"/>
</dbReference>
<comment type="similarity">
    <text evidence="3">Belongs to the DsrF/TusC family.</text>
</comment>
<evidence type="ECO:0000256" key="1">
    <source>
        <dbReference type="ARBA" id="ARBA00002850"/>
    </source>
</evidence>
<gene>
    <name evidence="5" type="ORF">VA7868_04414</name>
</gene>
<dbReference type="RefSeq" id="WP_073606010.1">
    <property type="nucleotide sequence ID" value="NZ_FQXZ01000048.1"/>
</dbReference>
<evidence type="ECO:0000313" key="6">
    <source>
        <dbReference type="Proteomes" id="UP000184608"/>
    </source>
</evidence>
<dbReference type="InterPro" id="IPR027396">
    <property type="entry name" value="DsrEFH-like"/>
</dbReference>
<dbReference type="Gene3D" id="3.40.1260.10">
    <property type="entry name" value="DsrEFH-like"/>
    <property type="match status" value="1"/>
</dbReference>
<keyword evidence="6" id="KW-1185">Reference proteome</keyword>
<dbReference type="SUPFAM" id="SSF75169">
    <property type="entry name" value="DsrEFH-like"/>
    <property type="match status" value="1"/>
</dbReference>
<accession>A0A1M6E9Z6</accession>
<dbReference type="NCBIfam" id="NF001238">
    <property type="entry name" value="PRK00211.1"/>
    <property type="match status" value="1"/>
</dbReference>
<dbReference type="STRING" id="1216006.VA7868_04414"/>
<dbReference type="AlphaFoldDB" id="A0A1M6E9Z6"/>
<dbReference type="InterPro" id="IPR017462">
    <property type="entry name" value="Sulphur_relay_TusC/DsrF"/>
</dbReference>
<dbReference type="InterPro" id="IPR003787">
    <property type="entry name" value="Sulphur_relay_DsrE/F-like"/>
</dbReference>
<dbReference type="GO" id="GO:0005737">
    <property type="term" value="C:cytoplasm"/>
    <property type="evidence" value="ECO:0007669"/>
    <property type="project" value="UniProtKB-SubCell"/>
</dbReference>
<comment type="function">
    <text evidence="1">Could be part of a sulfur-relay system.</text>
</comment>
<dbReference type="EMBL" id="FQXZ01000048">
    <property type="protein sequence ID" value="SHI82281.1"/>
    <property type="molecule type" value="Genomic_DNA"/>
</dbReference>
<evidence type="ECO:0000313" key="5">
    <source>
        <dbReference type="EMBL" id="SHI82281.1"/>
    </source>
</evidence>
<organism evidence="5 6">
    <name type="scientific">Vibrio aerogenes CECT 7868</name>
    <dbReference type="NCBI Taxonomy" id="1216006"/>
    <lineage>
        <taxon>Bacteria</taxon>
        <taxon>Pseudomonadati</taxon>
        <taxon>Pseudomonadota</taxon>
        <taxon>Gammaproteobacteria</taxon>
        <taxon>Vibrionales</taxon>
        <taxon>Vibrionaceae</taxon>
        <taxon>Vibrio</taxon>
    </lineage>
</organism>
<evidence type="ECO:0000256" key="3">
    <source>
        <dbReference type="ARBA" id="ARBA00005996"/>
    </source>
</evidence>
<sequence>MNDMTFVFSQPPHMSSSGREGLDALLAASAFSEDIHVIFLGEGVASLLVNQQPSIILGKDYISMLKLLELYDIENVHACRHSLVRLGLEDAQLIIPARRSSADEISQVIRNSKKVLTF</sequence>
<dbReference type="Pfam" id="PF02635">
    <property type="entry name" value="DsrE"/>
    <property type="match status" value="1"/>
</dbReference>
<protein>
    <recommendedName>
        <fullName evidence="4">Protein TusC homolog</fullName>
    </recommendedName>
</protein>
<evidence type="ECO:0000256" key="2">
    <source>
        <dbReference type="ARBA" id="ARBA00004496"/>
    </source>
</evidence>
<dbReference type="PANTHER" id="PTHR38780:SF1">
    <property type="entry name" value="PROTEIN TUSC"/>
    <property type="match status" value="1"/>
</dbReference>
<proteinExistence type="inferred from homology"/>
<dbReference type="PANTHER" id="PTHR38780">
    <property type="entry name" value="PROTEIN TUSC"/>
    <property type="match status" value="1"/>
</dbReference>
<reference evidence="5 6" key="1">
    <citation type="submission" date="2016-11" db="EMBL/GenBank/DDBJ databases">
        <authorList>
            <person name="Jaros S."/>
            <person name="Januszkiewicz K."/>
            <person name="Wedrychowicz H."/>
        </authorList>
    </citation>
    <scope>NUCLEOTIDE SEQUENCE [LARGE SCALE GENOMIC DNA]</scope>
    <source>
        <strain evidence="5 6">CECT 7868</strain>
    </source>
</reference>
<evidence type="ECO:0000256" key="4">
    <source>
        <dbReference type="ARBA" id="ARBA00017149"/>
    </source>
</evidence>
<comment type="subcellular location">
    <subcellularLocation>
        <location evidence="2">Cytoplasm</location>
    </subcellularLocation>
</comment>
<name>A0A1M6E9Z6_9VIBR</name>
<dbReference type="NCBIfam" id="TIGR03010">
    <property type="entry name" value="sulf_tusC_dsrF"/>
    <property type="match status" value="1"/>
</dbReference>